<dbReference type="InterPro" id="IPR052175">
    <property type="entry name" value="ComplexI-like_HydComp"/>
</dbReference>
<feature type="transmembrane region" description="Helical" evidence="8">
    <location>
        <begin position="502"/>
        <end position="521"/>
    </location>
</feature>
<feature type="transmembrane region" description="Helical" evidence="8">
    <location>
        <begin position="186"/>
        <end position="205"/>
    </location>
</feature>
<dbReference type="InterPro" id="IPR001750">
    <property type="entry name" value="ND/Mrp_TM"/>
</dbReference>
<comment type="caution">
    <text evidence="10">The sequence shown here is derived from an EMBL/GenBank/DDBJ whole genome shotgun (WGS) entry which is preliminary data.</text>
</comment>
<dbReference type="PANTHER" id="PTHR42682">
    <property type="entry name" value="HYDROGENASE-4 COMPONENT F"/>
    <property type="match status" value="1"/>
</dbReference>
<sequence length="568" mass="61459">MWSPDIPAFVPLYCAAVLALFTRGWLRAVIMLAAPVLGGLHLLGVEPGVAVQLQFMGLDLEPYRVDKLSLLFGYLFHIAALIGVIYALHVKDTMQHVAALLYAGSAVGAVFAGDLVTLFMFWEAMGLSSAFLIWASRDERSVGTGIRYLMFQVVSGLLLLVGLMWHGLATGSFAFNEIGTSSTAGWLILLAFGVKAGFPFLHNWLTDGYPASTPTGTVFLCMFTTKAAVYALARGFPGTEALIYVGMTMACFPIFFAVIENDLRRVLAYSMINQLGFMVVGVGIGTTLALNGAVAHAFNDVLFKGLLMMAMGAVLLMTGRMNGSDLGGLYKSMPITATLCCIGAASISAFPLFNGFVSKSMVMSALMYEGYEYVWLAMLFASAGVFHHAGIKIPYFAFFAHDSGIRTTEPPVNMLVAMGIAAVACIAIGSFPSLLYNLLPYDYEYTPYDMTHVLTQLQLLFFSALAFVWLNMRGMYPPELRSTNIDVEWLWRKGLPRLGRGVVAACSAVGGLLGGAGSAMLKRPIFRATRNNLQVALTRNWPTGSMVMWVGVFLAVMLVAGILGTRLN</sequence>
<dbReference type="AlphaFoldDB" id="A0A5N0T603"/>
<evidence type="ECO:0000256" key="7">
    <source>
        <dbReference type="RuleBase" id="RU000320"/>
    </source>
</evidence>
<feature type="transmembrane region" description="Helical" evidence="8">
    <location>
        <begin position="71"/>
        <end position="90"/>
    </location>
</feature>
<organism evidence="10 11">
    <name type="scientific">Marinihelvus fidelis</name>
    <dbReference type="NCBI Taxonomy" id="2613842"/>
    <lineage>
        <taxon>Bacteria</taxon>
        <taxon>Pseudomonadati</taxon>
        <taxon>Pseudomonadota</taxon>
        <taxon>Gammaproteobacteria</taxon>
        <taxon>Chromatiales</taxon>
        <taxon>Wenzhouxiangellaceae</taxon>
        <taxon>Marinihelvus</taxon>
    </lineage>
</organism>
<proteinExistence type="predicted"/>
<keyword evidence="6 8" id="KW-0472">Membrane</keyword>
<keyword evidence="2" id="KW-1003">Cell membrane</keyword>
<evidence type="ECO:0000313" key="11">
    <source>
        <dbReference type="Proteomes" id="UP000325372"/>
    </source>
</evidence>
<feature type="transmembrane region" description="Helical" evidence="8">
    <location>
        <begin position="29"/>
        <end position="51"/>
    </location>
</feature>
<feature type="transmembrane region" description="Helical" evidence="8">
    <location>
        <begin position="373"/>
        <end position="400"/>
    </location>
</feature>
<feature type="transmembrane region" description="Helical" evidence="8">
    <location>
        <begin position="6"/>
        <end position="22"/>
    </location>
</feature>
<evidence type="ECO:0000256" key="8">
    <source>
        <dbReference type="SAM" id="Phobius"/>
    </source>
</evidence>
<protein>
    <submittedName>
        <fullName evidence="10">Na(+)/H(+) antiporter subunit D</fullName>
    </submittedName>
</protein>
<keyword evidence="11" id="KW-1185">Reference proteome</keyword>
<dbReference type="GO" id="GO:0016491">
    <property type="term" value="F:oxidoreductase activity"/>
    <property type="evidence" value="ECO:0007669"/>
    <property type="project" value="UniProtKB-KW"/>
</dbReference>
<reference evidence="10 11" key="1">
    <citation type="submission" date="2019-09" db="EMBL/GenBank/DDBJ databases">
        <title>Wenzhouxiangella sp. Genome sequencing and assembly.</title>
        <authorList>
            <person name="Zhang R."/>
        </authorList>
    </citation>
    <scope>NUCLEOTIDE SEQUENCE [LARGE SCALE GENOMIC DNA]</scope>
    <source>
        <strain evidence="10 11">W260</strain>
    </source>
</reference>
<keyword evidence="3 7" id="KW-0812">Transmembrane</keyword>
<feature type="transmembrane region" description="Helical" evidence="8">
    <location>
        <begin position="453"/>
        <end position="472"/>
    </location>
</feature>
<gene>
    <name evidence="10" type="ORF">F3N42_13215</name>
</gene>
<evidence type="ECO:0000313" key="10">
    <source>
        <dbReference type="EMBL" id="KAA9130292.1"/>
    </source>
</evidence>
<feature type="transmembrane region" description="Helical" evidence="8">
    <location>
        <begin position="333"/>
        <end position="353"/>
    </location>
</feature>
<comment type="subcellular location">
    <subcellularLocation>
        <location evidence="1">Cell membrane</location>
        <topology evidence="1">Multi-pass membrane protein</topology>
    </subcellularLocation>
    <subcellularLocation>
        <location evidence="7">Membrane</location>
        <topology evidence="7">Multi-pass membrane protein</topology>
    </subcellularLocation>
</comment>
<feature type="transmembrane region" description="Helical" evidence="8">
    <location>
        <begin position="148"/>
        <end position="166"/>
    </location>
</feature>
<feature type="transmembrane region" description="Helical" evidence="8">
    <location>
        <begin position="266"/>
        <end position="289"/>
    </location>
</feature>
<evidence type="ECO:0000256" key="3">
    <source>
        <dbReference type="ARBA" id="ARBA00022692"/>
    </source>
</evidence>
<evidence type="ECO:0000256" key="2">
    <source>
        <dbReference type="ARBA" id="ARBA00022475"/>
    </source>
</evidence>
<evidence type="ECO:0000259" key="9">
    <source>
        <dbReference type="Pfam" id="PF00361"/>
    </source>
</evidence>
<dbReference type="GO" id="GO:0005886">
    <property type="term" value="C:plasma membrane"/>
    <property type="evidence" value="ECO:0007669"/>
    <property type="project" value="UniProtKB-SubCell"/>
</dbReference>
<dbReference type="EMBL" id="VYXP01000008">
    <property type="protein sequence ID" value="KAA9130292.1"/>
    <property type="molecule type" value="Genomic_DNA"/>
</dbReference>
<dbReference type="Proteomes" id="UP000325372">
    <property type="component" value="Unassembled WGS sequence"/>
</dbReference>
<accession>A0A5N0T603</accession>
<evidence type="ECO:0000256" key="4">
    <source>
        <dbReference type="ARBA" id="ARBA00022989"/>
    </source>
</evidence>
<feature type="transmembrane region" description="Helical" evidence="8">
    <location>
        <begin position="217"/>
        <end position="236"/>
    </location>
</feature>
<evidence type="ECO:0000256" key="1">
    <source>
        <dbReference type="ARBA" id="ARBA00004651"/>
    </source>
</evidence>
<feature type="transmembrane region" description="Helical" evidence="8">
    <location>
        <begin position="97"/>
        <end position="113"/>
    </location>
</feature>
<keyword evidence="5" id="KW-0560">Oxidoreductase</keyword>
<evidence type="ECO:0000256" key="5">
    <source>
        <dbReference type="ARBA" id="ARBA00023002"/>
    </source>
</evidence>
<dbReference type="RefSeq" id="WP_150864957.1">
    <property type="nucleotide sequence ID" value="NZ_VYXP01000008.1"/>
</dbReference>
<feature type="transmembrane region" description="Helical" evidence="8">
    <location>
        <begin position="412"/>
        <end position="433"/>
    </location>
</feature>
<name>A0A5N0T603_9GAMM</name>
<dbReference type="NCBIfam" id="NF009310">
    <property type="entry name" value="PRK12668.1"/>
    <property type="match status" value="1"/>
</dbReference>
<feature type="domain" description="NADH:quinone oxidoreductase/Mrp antiporter transmembrane" evidence="9">
    <location>
        <begin position="112"/>
        <end position="382"/>
    </location>
</feature>
<dbReference type="Pfam" id="PF00361">
    <property type="entry name" value="Proton_antipo_M"/>
    <property type="match status" value="1"/>
</dbReference>
<evidence type="ECO:0000256" key="6">
    <source>
        <dbReference type="ARBA" id="ARBA00023136"/>
    </source>
</evidence>
<keyword evidence="4 8" id="KW-1133">Transmembrane helix</keyword>
<feature type="transmembrane region" description="Helical" evidence="8">
    <location>
        <begin position="242"/>
        <end position="259"/>
    </location>
</feature>
<feature type="transmembrane region" description="Helical" evidence="8">
    <location>
        <begin position="541"/>
        <end position="563"/>
    </location>
</feature>
<dbReference type="PANTHER" id="PTHR42682:SF4">
    <property type="entry name" value="NADH-UBIQUINONE_PLASTOQUINONE"/>
    <property type="match status" value="1"/>
</dbReference>
<feature type="transmembrane region" description="Helical" evidence="8">
    <location>
        <begin position="301"/>
        <end position="321"/>
    </location>
</feature>